<accession>A0A0F4Z827</accession>
<comment type="caution">
    <text evidence="10">The sequence shown here is derived from an EMBL/GenBank/DDBJ whole genome shotgun (WGS) entry which is preliminary data.</text>
</comment>
<feature type="active site" evidence="7">
    <location>
        <position position="494"/>
    </location>
</feature>
<comment type="catalytic activity">
    <reaction evidence="6">
        <text>pretRNA = a 3'-half-tRNA molecule with a 5'-OH end + a 5'-half-tRNA molecule with a 2',3'-cyclic phosphate end + an intron with a 2',3'-cyclic phosphate and a 5'-hydroxyl terminus.</text>
        <dbReference type="EC" id="4.6.1.16"/>
    </reaction>
</comment>
<dbReference type="InterPro" id="IPR006677">
    <property type="entry name" value="tRNA_intron_Endonuc_cat-like"/>
</dbReference>
<proteinExistence type="inferred from homology"/>
<evidence type="ECO:0000256" key="6">
    <source>
        <dbReference type="ARBA" id="ARBA00034031"/>
    </source>
</evidence>
<evidence type="ECO:0000256" key="1">
    <source>
        <dbReference type="ARBA" id="ARBA00008078"/>
    </source>
</evidence>
<dbReference type="AlphaFoldDB" id="A0A0F4Z827"/>
<dbReference type="PIRSF" id="PIRSF011789">
    <property type="entry name" value="tRNA_splic_SEN2"/>
    <property type="match status" value="1"/>
</dbReference>
<sequence length="583" mass="65102">MSSTAEPLDKAAGPSSSNAGAQKPRRTIHEIYAQPTPVKVFSLPTFQPSNPLSVVQLLYTWISQSLFPPEEALKIYEGLFSPQSKSVQVINEDDMFGLWQQGFFGKGNLSRSEPNWAKSQEVKKGLKSEHVSEAFTVLRREQRKEAKWERARAEQEAINATRLKEALQKFDESLVGHSPLALVKLPDSYADLDMRRKTLEQSVIASQREYFKSFGLVGEGSEQTEAPLNHSESPGDQSFGQSAGQSEAPKKNIVENKPEQAPANAEAAINLVPHSPLALLKLPNSQADLDALLAKNTKARKKNNKPSVKFLADLPSPPLSTTGEECSDSQANDISGKPHKTVRFSQQVEATTYPASSPPSPTRVEAYSTPLSVTARDLGPAHKVLVPEDEPQLPAEHLQLTFEEAFFLSFGLGRLRVVNPTSKKPYSNGELFRLFREYAQPAGTRLSPELRPDDSFLVNYVVYHHFRSLGFVPRPGMKFGVDWLLYLRGPVFDHAEYGMILVPSYTSSEWKQAGVEAEERSWQWFHGVNRTLAHAFKTFVLVYVDVPGPKEFAAAEKKGVAAVLKRYRVREFIVKRWSANRNR</sequence>
<dbReference type="GO" id="GO:0005737">
    <property type="term" value="C:cytoplasm"/>
    <property type="evidence" value="ECO:0007669"/>
    <property type="project" value="TreeGrafter"/>
</dbReference>
<keyword evidence="11" id="KW-1185">Reference proteome</keyword>
<organism evidence="10 11">
    <name type="scientific">Thielaviopsis punctulata</name>
    <dbReference type="NCBI Taxonomy" id="72032"/>
    <lineage>
        <taxon>Eukaryota</taxon>
        <taxon>Fungi</taxon>
        <taxon>Dikarya</taxon>
        <taxon>Ascomycota</taxon>
        <taxon>Pezizomycotina</taxon>
        <taxon>Sordariomycetes</taxon>
        <taxon>Hypocreomycetidae</taxon>
        <taxon>Microascales</taxon>
        <taxon>Ceratocystidaceae</taxon>
        <taxon>Thielaviopsis</taxon>
    </lineage>
</organism>
<feature type="region of interest" description="Disordered" evidence="8">
    <location>
        <begin position="304"/>
        <end position="339"/>
    </location>
</feature>
<feature type="region of interest" description="Disordered" evidence="8">
    <location>
        <begin position="221"/>
        <end position="251"/>
    </location>
</feature>
<evidence type="ECO:0000256" key="7">
    <source>
        <dbReference type="PIRSR" id="PIRSR011789-1"/>
    </source>
</evidence>
<evidence type="ECO:0000256" key="3">
    <source>
        <dbReference type="ARBA" id="ARBA00022694"/>
    </source>
</evidence>
<dbReference type="EMBL" id="LAEV01002059">
    <property type="protein sequence ID" value="KKA26647.1"/>
    <property type="molecule type" value="Genomic_DNA"/>
</dbReference>
<dbReference type="InterPro" id="IPR036167">
    <property type="entry name" value="tRNA_intron_Endo_cat-like_sf"/>
</dbReference>
<reference evidence="10 11" key="1">
    <citation type="submission" date="2015-03" db="EMBL/GenBank/DDBJ databases">
        <authorList>
            <person name="Radwan O."/>
            <person name="Al-Naeli F.A."/>
            <person name="Rendon G.A."/>
            <person name="Fields C."/>
        </authorList>
    </citation>
    <scope>NUCLEOTIDE SEQUENCE [LARGE SCALE GENOMIC DNA]</scope>
    <source>
        <strain evidence="10">CR-DP1</strain>
    </source>
</reference>
<evidence type="ECO:0000313" key="10">
    <source>
        <dbReference type="EMBL" id="KKA26647.1"/>
    </source>
</evidence>
<evidence type="ECO:0000256" key="4">
    <source>
        <dbReference type="ARBA" id="ARBA00023239"/>
    </source>
</evidence>
<dbReference type="InterPro" id="IPR016589">
    <property type="entry name" value="tRNA_splic_SEN2"/>
</dbReference>
<evidence type="ECO:0000313" key="11">
    <source>
        <dbReference type="Proteomes" id="UP000033483"/>
    </source>
</evidence>
<evidence type="ECO:0000256" key="8">
    <source>
        <dbReference type="SAM" id="MobiDB-lite"/>
    </source>
</evidence>
<feature type="compositionally biased region" description="Polar residues" evidence="8">
    <location>
        <begin position="221"/>
        <end position="245"/>
    </location>
</feature>
<dbReference type="GO" id="GO:0000213">
    <property type="term" value="F:tRNA-intron lyase activity"/>
    <property type="evidence" value="ECO:0007669"/>
    <property type="project" value="UniProtKB-EC"/>
</dbReference>
<feature type="region of interest" description="Disordered" evidence="8">
    <location>
        <begin position="1"/>
        <end position="25"/>
    </location>
</feature>
<comment type="similarity">
    <text evidence="1">Belongs to the tRNA-intron endonuclease family.</text>
</comment>
<dbReference type="Pfam" id="PF01974">
    <property type="entry name" value="tRNA_int_endo"/>
    <property type="match status" value="1"/>
</dbReference>
<dbReference type="Proteomes" id="UP000033483">
    <property type="component" value="Unassembled WGS sequence"/>
</dbReference>
<dbReference type="InterPro" id="IPR006676">
    <property type="entry name" value="tRNA_splic"/>
</dbReference>
<dbReference type="CDD" id="cd22363">
    <property type="entry name" value="tRNA-intron_lyase_C"/>
    <property type="match status" value="1"/>
</dbReference>
<dbReference type="GO" id="GO:0003676">
    <property type="term" value="F:nucleic acid binding"/>
    <property type="evidence" value="ECO:0007669"/>
    <property type="project" value="InterPro"/>
</dbReference>
<protein>
    <recommendedName>
        <fullName evidence="2">tRNA-intron lyase</fullName>
        <ecNumber evidence="2">4.6.1.16</ecNumber>
    </recommendedName>
    <alternativeName>
        <fullName evidence="5">tRNA-intron endonuclease Sen2</fullName>
    </alternativeName>
</protein>
<feature type="compositionally biased region" description="Polar residues" evidence="8">
    <location>
        <begin position="319"/>
        <end position="333"/>
    </location>
</feature>
<keyword evidence="4" id="KW-0456">Lyase</keyword>
<dbReference type="Gene3D" id="3.40.1350.10">
    <property type="match status" value="1"/>
</dbReference>
<dbReference type="PANTHER" id="PTHR21227">
    <property type="entry name" value="TRNA-SPLICING ENDONUCLEASE SUBUNIT SEN2"/>
    <property type="match status" value="1"/>
</dbReference>
<feature type="active site" evidence="7">
    <location>
        <position position="537"/>
    </location>
</feature>
<dbReference type="SUPFAM" id="SSF53032">
    <property type="entry name" value="tRNA-intron endonuclease catalytic domain-like"/>
    <property type="match status" value="1"/>
</dbReference>
<evidence type="ECO:0000256" key="5">
    <source>
        <dbReference type="ARBA" id="ARBA00032432"/>
    </source>
</evidence>
<evidence type="ECO:0000256" key="2">
    <source>
        <dbReference type="ARBA" id="ARBA00012573"/>
    </source>
</evidence>
<dbReference type="EC" id="4.6.1.16" evidence="2"/>
<name>A0A0F4Z827_9PEZI</name>
<dbReference type="GO" id="GO:0000379">
    <property type="term" value="P:tRNA-type intron splice site recognition and cleavage"/>
    <property type="evidence" value="ECO:0007669"/>
    <property type="project" value="TreeGrafter"/>
</dbReference>
<evidence type="ECO:0000259" key="9">
    <source>
        <dbReference type="Pfam" id="PF01974"/>
    </source>
</evidence>
<feature type="active site" evidence="7">
    <location>
        <position position="486"/>
    </location>
</feature>
<gene>
    <name evidence="10" type="ORF">TD95_002651</name>
</gene>
<dbReference type="InterPro" id="IPR011856">
    <property type="entry name" value="tRNA_endonuc-like_dom_sf"/>
</dbReference>
<dbReference type="PANTHER" id="PTHR21227:SF0">
    <property type="entry name" value="TRNA-SPLICING ENDONUCLEASE SUBUNIT SEN2"/>
    <property type="match status" value="1"/>
</dbReference>
<keyword evidence="3" id="KW-0819">tRNA processing</keyword>
<dbReference type="GO" id="GO:0000214">
    <property type="term" value="C:tRNA-intron endonuclease complex"/>
    <property type="evidence" value="ECO:0007669"/>
    <property type="project" value="InterPro"/>
</dbReference>
<dbReference type="OrthoDB" id="10249562at2759"/>
<feature type="domain" description="tRNA intron endonuclease catalytic" evidence="9">
    <location>
        <begin position="456"/>
        <end position="546"/>
    </location>
</feature>